<dbReference type="AlphaFoldDB" id="A0A840APH5"/>
<dbReference type="Pfam" id="PF00563">
    <property type="entry name" value="EAL"/>
    <property type="match status" value="1"/>
</dbReference>
<dbReference type="PANTHER" id="PTHR33121">
    <property type="entry name" value="CYCLIC DI-GMP PHOSPHODIESTERASE PDEF"/>
    <property type="match status" value="1"/>
</dbReference>
<evidence type="ECO:0000256" key="1">
    <source>
        <dbReference type="SAM" id="Phobius"/>
    </source>
</evidence>
<dbReference type="CDD" id="cd01948">
    <property type="entry name" value="EAL"/>
    <property type="match status" value="1"/>
</dbReference>
<protein>
    <submittedName>
        <fullName evidence="3">EAL domain-containing protein (Putative c-di-GMP-specific phosphodiesterase class I)</fullName>
    </submittedName>
</protein>
<dbReference type="EMBL" id="JACIDS010000002">
    <property type="protein sequence ID" value="MBB3930927.1"/>
    <property type="molecule type" value="Genomic_DNA"/>
</dbReference>
<feature type="transmembrane region" description="Helical" evidence="1">
    <location>
        <begin position="97"/>
        <end position="117"/>
    </location>
</feature>
<keyword evidence="1" id="KW-0812">Transmembrane</keyword>
<sequence>MSPQTMVMMIGLAAAVISMQLRRYALAQLTSGLALLIVGAVAIGYATHLQGFFGQLAAPTMAGGLLGGTAILASVADKTPMRRVLARKSSGSLVRRRLLLVAAPLLLVAVIATVFGPQATIEALPILSALLIGAVIVALIDDTKRSLRGARRQISTADAPLAAKLKDAWTRGEIVVLYQPQIDMSSGSVTSVEALARWQQPGGDAVAPTVFIPLAERTGLIDALGRWVLAKACSDIARLPGQLSVSVNVSPIQLRHPGFIDAVRAILAESGLPPQRLVLEITESQLMPEGEAGLRPLAAIHALGVTIAIDDFGTGYSSLSYLNRFPADHLKIDRSFIRELPGDKAAGAITRAIVAMGHSLGMRIIAEGVETAAQADFLQGIWCDAGQGYLYSPPLPVSDLSALITE</sequence>
<keyword evidence="1" id="KW-1133">Transmembrane helix</keyword>
<accession>A0A840APH5</accession>
<evidence type="ECO:0000313" key="4">
    <source>
        <dbReference type="Proteomes" id="UP000553963"/>
    </source>
</evidence>
<dbReference type="SUPFAM" id="SSF141868">
    <property type="entry name" value="EAL domain-like"/>
    <property type="match status" value="1"/>
</dbReference>
<dbReference type="PROSITE" id="PS50883">
    <property type="entry name" value="EAL"/>
    <property type="match status" value="1"/>
</dbReference>
<feature type="transmembrane region" description="Helical" evidence="1">
    <location>
        <begin position="52"/>
        <end position="76"/>
    </location>
</feature>
<dbReference type="Gene3D" id="3.20.20.450">
    <property type="entry name" value="EAL domain"/>
    <property type="match status" value="1"/>
</dbReference>
<feature type="domain" description="EAL" evidence="2">
    <location>
        <begin position="158"/>
        <end position="406"/>
    </location>
</feature>
<dbReference type="InterPro" id="IPR050706">
    <property type="entry name" value="Cyclic-di-GMP_PDE-like"/>
</dbReference>
<dbReference type="InterPro" id="IPR035919">
    <property type="entry name" value="EAL_sf"/>
</dbReference>
<dbReference type="PANTHER" id="PTHR33121:SF70">
    <property type="entry name" value="SIGNALING PROTEIN YKOW"/>
    <property type="match status" value="1"/>
</dbReference>
<name>A0A840APH5_9HYPH</name>
<reference evidence="3 4" key="1">
    <citation type="submission" date="2020-08" db="EMBL/GenBank/DDBJ databases">
        <title>Genomic Encyclopedia of Type Strains, Phase IV (KMG-IV): sequencing the most valuable type-strain genomes for metagenomic binning, comparative biology and taxonomic classification.</title>
        <authorList>
            <person name="Goeker M."/>
        </authorList>
    </citation>
    <scope>NUCLEOTIDE SEQUENCE [LARGE SCALE GENOMIC DNA]</scope>
    <source>
        <strain evidence="3 4">DSM 25966</strain>
    </source>
</reference>
<comment type="caution">
    <text evidence="3">The sequence shown here is derived from an EMBL/GenBank/DDBJ whole genome shotgun (WGS) entry which is preliminary data.</text>
</comment>
<keyword evidence="4" id="KW-1185">Reference proteome</keyword>
<feature type="transmembrane region" description="Helical" evidence="1">
    <location>
        <begin position="123"/>
        <end position="141"/>
    </location>
</feature>
<gene>
    <name evidence="3" type="ORF">GGR25_001966</name>
</gene>
<evidence type="ECO:0000259" key="2">
    <source>
        <dbReference type="PROSITE" id="PS50883"/>
    </source>
</evidence>
<dbReference type="GO" id="GO:0071111">
    <property type="term" value="F:cyclic-guanylate-specific phosphodiesterase activity"/>
    <property type="evidence" value="ECO:0007669"/>
    <property type="project" value="InterPro"/>
</dbReference>
<organism evidence="3 4">
    <name type="scientific">Kaistia hirudinis</name>
    <dbReference type="NCBI Taxonomy" id="1293440"/>
    <lineage>
        <taxon>Bacteria</taxon>
        <taxon>Pseudomonadati</taxon>
        <taxon>Pseudomonadota</taxon>
        <taxon>Alphaproteobacteria</taxon>
        <taxon>Hyphomicrobiales</taxon>
        <taxon>Kaistiaceae</taxon>
        <taxon>Kaistia</taxon>
    </lineage>
</organism>
<dbReference type="InterPro" id="IPR001633">
    <property type="entry name" value="EAL_dom"/>
</dbReference>
<dbReference type="RefSeq" id="WP_183398534.1">
    <property type="nucleotide sequence ID" value="NZ_JACIDS010000002.1"/>
</dbReference>
<dbReference type="Proteomes" id="UP000553963">
    <property type="component" value="Unassembled WGS sequence"/>
</dbReference>
<proteinExistence type="predicted"/>
<dbReference type="SMART" id="SM00052">
    <property type="entry name" value="EAL"/>
    <property type="match status" value="1"/>
</dbReference>
<evidence type="ECO:0000313" key="3">
    <source>
        <dbReference type="EMBL" id="MBB3930927.1"/>
    </source>
</evidence>
<keyword evidence="1" id="KW-0472">Membrane</keyword>